<proteinExistence type="predicted"/>
<dbReference type="SUPFAM" id="SSF82171">
    <property type="entry name" value="DPP6 N-terminal domain-like"/>
    <property type="match status" value="1"/>
</dbReference>
<reference evidence="3" key="1">
    <citation type="submission" date="2017-04" db="EMBL/GenBank/DDBJ databases">
        <authorList>
            <person name="Varghese N."/>
            <person name="Submissions S."/>
        </authorList>
    </citation>
    <scope>NUCLEOTIDE SEQUENCE [LARGE SCALE GENOMIC DNA]</scope>
    <source>
        <strain evidence="3">DSM 4125</strain>
    </source>
</reference>
<dbReference type="InterPro" id="IPR011990">
    <property type="entry name" value="TPR-like_helical_dom_sf"/>
</dbReference>
<dbReference type="AlphaFoldDB" id="A0A1X7IFA5"/>
<keyword evidence="3" id="KW-1185">Reference proteome</keyword>
<evidence type="ECO:0000313" key="3">
    <source>
        <dbReference type="Proteomes" id="UP000193804"/>
    </source>
</evidence>
<dbReference type="InterPro" id="IPR019734">
    <property type="entry name" value="TPR_rpt"/>
</dbReference>
<dbReference type="STRING" id="1028.SAMN05661096_00570"/>
<gene>
    <name evidence="2" type="ORF">SAMN05661096_00570</name>
</gene>
<dbReference type="SUPFAM" id="SSF48452">
    <property type="entry name" value="TPR-like"/>
    <property type="match status" value="1"/>
</dbReference>
<keyword evidence="1" id="KW-0802">TPR repeat</keyword>
<evidence type="ECO:0000313" key="2">
    <source>
        <dbReference type="EMBL" id="SMG13036.1"/>
    </source>
</evidence>
<dbReference type="PROSITE" id="PS50005">
    <property type="entry name" value="TPR"/>
    <property type="match status" value="1"/>
</dbReference>
<dbReference type="Pfam" id="PF07676">
    <property type="entry name" value="PD40"/>
    <property type="match status" value="1"/>
</dbReference>
<feature type="repeat" description="TPR" evidence="1">
    <location>
        <begin position="101"/>
        <end position="134"/>
    </location>
</feature>
<dbReference type="Proteomes" id="UP000193804">
    <property type="component" value="Unassembled WGS sequence"/>
</dbReference>
<sequence length="543" mass="62201">MLIFSKLKILLALIFLSISAYSFGQESVFTALNKSIVDADKAFISKNYSTALSIYEDIALDDNAPENIDLRLARSYFFTYQYDRAVKYYQQHKETNLEFPVEDYFYFAEALLSIGNTMDALEYFQICLDKKPNNDLYASRIWRLSNLSYLYEDSLKNMAHRAKLNTNKSELQMLQFSEKEVYLVSNQPQVEIIKKVDSKENSSFYNLQKIETYEDPFSIVALNYENAKPIGKSLKIPFHVSAINSFEEGDHMIYAASSKQKNVKGNYPLQLYFAEIKRGKWTRTAAYEHNDLLFDMSEPSVSNDGKLLIFSANFDSGLGGKDLYKSIKTEEGWSKPENLGDRINTERDERFPFLQGSNLYFSSNGHAGLGGFDLYKSKLIDNQLGEIENLGYPVNSNYDELSLSIDSLGQQGFLSSNRQNGGFDFDIFEFALDLQIYPLAVEGIVKFIEHNWMDSSELEVLSNVALELIDRTGNNVVAETMTDSSGKFNLKVPYYSKYKIRIRGEDLDGFVSFEVPKFAKQDLSYEIVVVNDDFKNSLREENE</sequence>
<dbReference type="Gene3D" id="1.25.40.10">
    <property type="entry name" value="Tetratricopeptide repeat domain"/>
    <property type="match status" value="1"/>
</dbReference>
<organism evidence="2 3">
    <name type="scientific">Marivirga sericea</name>
    <dbReference type="NCBI Taxonomy" id="1028"/>
    <lineage>
        <taxon>Bacteria</taxon>
        <taxon>Pseudomonadati</taxon>
        <taxon>Bacteroidota</taxon>
        <taxon>Cytophagia</taxon>
        <taxon>Cytophagales</taxon>
        <taxon>Marivirgaceae</taxon>
        <taxon>Marivirga</taxon>
    </lineage>
</organism>
<evidence type="ECO:0000256" key="1">
    <source>
        <dbReference type="PROSITE-ProRule" id="PRU00339"/>
    </source>
</evidence>
<name>A0A1X7IFA5_9BACT</name>
<accession>A0A1X7IFA5</accession>
<dbReference type="EMBL" id="FXAW01000001">
    <property type="protein sequence ID" value="SMG13036.1"/>
    <property type="molecule type" value="Genomic_DNA"/>
</dbReference>
<protein>
    <submittedName>
        <fullName evidence="2">WD40-like Beta Propeller Repeat</fullName>
    </submittedName>
</protein>
<dbReference type="InterPro" id="IPR011659">
    <property type="entry name" value="WD40"/>
</dbReference>